<comment type="caution">
    <text evidence="1">The sequence shown here is derived from an EMBL/GenBank/DDBJ whole genome shotgun (WGS) entry which is preliminary data.</text>
</comment>
<reference evidence="1" key="1">
    <citation type="submission" date="2022-07" db="EMBL/GenBank/DDBJ databases">
        <title>Phylogenomic reconstructions and comparative analyses of Kickxellomycotina fungi.</title>
        <authorList>
            <person name="Reynolds N.K."/>
            <person name="Stajich J.E."/>
            <person name="Barry K."/>
            <person name="Grigoriev I.V."/>
            <person name="Crous P."/>
            <person name="Smith M.E."/>
        </authorList>
    </citation>
    <scope>NUCLEOTIDE SEQUENCE</scope>
    <source>
        <strain evidence="1">Benny 63K</strain>
    </source>
</reference>
<protein>
    <submittedName>
        <fullName evidence="1">Uncharacterized protein</fullName>
    </submittedName>
</protein>
<organism evidence="1 2">
    <name type="scientific">Kickxella alabastrina</name>
    <dbReference type="NCBI Taxonomy" id="61397"/>
    <lineage>
        <taxon>Eukaryota</taxon>
        <taxon>Fungi</taxon>
        <taxon>Fungi incertae sedis</taxon>
        <taxon>Zoopagomycota</taxon>
        <taxon>Kickxellomycotina</taxon>
        <taxon>Kickxellomycetes</taxon>
        <taxon>Kickxellales</taxon>
        <taxon>Kickxellaceae</taxon>
        <taxon>Kickxella</taxon>
    </lineage>
</organism>
<evidence type="ECO:0000313" key="2">
    <source>
        <dbReference type="Proteomes" id="UP001150581"/>
    </source>
</evidence>
<dbReference type="Proteomes" id="UP001150581">
    <property type="component" value="Unassembled WGS sequence"/>
</dbReference>
<accession>A0ACC1IMI8</accession>
<evidence type="ECO:0000313" key="1">
    <source>
        <dbReference type="EMBL" id="KAJ1897608.1"/>
    </source>
</evidence>
<sequence>MPRVHTGSVKFFDSGKGFGFIIPHRSIDGNAEVIHNKGGFKSLAEGEVVEFNVISGPKGLQATRVTGPNGSFVQGERYPRFRPKELEGNADSARSVAVSPYFGYPHYPLAPMQANYPQVIAYSNQMAQSGFGAFAYPAVQSGNLGFMLPQPTPTNSSAEENSYAQSSITQQYYSAGLPAYYPQQQQQPVISASFARQMPELYRTSVFTSQPAITATTMSYAAPTNYPASTMSHQSQEFAASFSRKSSGLSMAQSNSSVQL</sequence>
<dbReference type="EMBL" id="JANBPG010000317">
    <property type="protein sequence ID" value="KAJ1897608.1"/>
    <property type="molecule type" value="Genomic_DNA"/>
</dbReference>
<gene>
    <name evidence="1" type="ORF">LPJ66_003264</name>
</gene>
<name>A0ACC1IMI8_9FUNG</name>
<keyword evidence="2" id="KW-1185">Reference proteome</keyword>
<proteinExistence type="predicted"/>